<evidence type="ECO:0000313" key="1">
    <source>
        <dbReference type="EMBL" id="KKR34361.1"/>
    </source>
</evidence>
<organism evidence="1 2">
    <name type="scientific">Candidatus Gottesmanbacteria bacterium GW2011_GWC2_39_8</name>
    <dbReference type="NCBI Taxonomy" id="1618450"/>
    <lineage>
        <taxon>Bacteria</taxon>
        <taxon>Candidatus Gottesmaniibacteriota</taxon>
    </lineage>
</organism>
<name>A0A0G0QAJ7_9BACT</name>
<sequence length="66" mass="7809">MHEKNVDTLFRDLKTKPLTIVIPEYHRNPTENPDRNIKEFVSAIKDSDGFVLIPFFETHKIQFHSI</sequence>
<evidence type="ECO:0000313" key="2">
    <source>
        <dbReference type="Proteomes" id="UP000034539"/>
    </source>
</evidence>
<gene>
    <name evidence="1" type="ORF">UT63_C0002G0006</name>
</gene>
<proteinExistence type="predicted"/>
<reference evidence="1 2" key="1">
    <citation type="journal article" date="2015" name="Nature">
        <title>rRNA introns, odd ribosomes, and small enigmatic genomes across a large radiation of phyla.</title>
        <authorList>
            <person name="Brown C.T."/>
            <person name="Hug L.A."/>
            <person name="Thomas B.C."/>
            <person name="Sharon I."/>
            <person name="Castelle C.J."/>
            <person name="Singh A."/>
            <person name="Wilkins M.J."/>
            <person name="Williams K.H."/>
            <person name="Banfield J.F."/>
        </authorList>
    </citation>
    <scope>NUCLEOTIDE SEQUENCE [LARGE SCALE GENOMIC DNA]</scope>
</reference>
<protein>
    <submittedName>
        <fullName evidence="1">Uncharacterized protein</fullName>
    </submittedName>
</protein>
<dbReference type="Proteomes" id="UP000034539">
    <property type="component" value="Unassembled WGS sequence"/>
</dbReference>
<accession>A0A0G0QAJ7</accession>
<dbReference type="AlphaFoldDB" id="A0A0G0QAJ7"/>
<comment type="caution">
    <text evidence="1">The sequence shown here is derived from an EMBL/GenBank/DDBJ whole genome shotgun (WGS) entry which is preliminary data.</text>
</comment>
<dbReference type="EMBL" id="LBXN01000002">
    <property type="protein sequence ID" value="KKR34361.1"/>
    <property type="molecule type" value="Genomic_DNA"/>
</dbReference>